<gene>
    <name evidence="2" type="ORF">GCM10009726_09300</name>
</gene>
<accession>A0ABP5IKA9</accession>
<dbReference type="PANTHER" id="PTHR43245">
    <property type="entry name" value="BIFUNCTIONAL POLYMYXIN RESISTANCE PROTEIN ARNA"/>
    <property type="match status" value="1"/>
</dbReference>
<sequence>MTEGSSARPVLWVVGAGGLLGSSVVDATVTSGTAEVWAPPRPVAWLAADATRMSLEEMAREFLAHAAGRPWWVAWCAGAGVSGTSATDLAREVEAFAHLLSSLREAGAGPEGSLFLASSAGGVYAGSADPPFDEETVPVSISPYGDAKLALEALARDFQRATGSSLLIGRIANLFGPGQDLSKPQGIISQLCRAHLLRRPLSIYVPLDTMRSYIYAPDCGAMVVAGLRRLDGAAVGGGRSVVKVMAAPHAVSVGFVVAEFARVVKRRPLVTFGSSSTSAFQARDLRVRSAVWPELDALAATPFVVGLAATLEHLRRSVALGHLA</sequence>
<dbReference type="InterPro" id="IPR001509">
    <property type="entry name" value="Epimerase_deHydtase"/>
</dbReference>
<organism evidence="2 3">
    <name type="scientific">Nocardioides furvisabuli</name>
    <dbReference type="NCBI Taxonomy" id="375542"/>
    <lineage>
        <taxon>Bacteria</taxon>
        <taxon>Bacillati</taxon>
        <taxon>Actinomycetota</taxon>
        <taxon>Actinomycetes</taxon>
        <taxon>Propionibacteriales</taxon>
        <taxon>Nocardioidaceae</taxon>
        <taxon>Nocardioides</taxon>
    </lineage>
</organism>
<dbReference type="Proteomes" id="UP001501161">
    <property type="component" value="Unassembled WGS sequence"/>
</dbReference>
<comment type="caution">
    <text evidence="2">The sequence shown here is derived from an EMBL/GenBank/DDBJ whole genome shotgun (WGS) entry which is preliminary data.</text>
</comment>
<evidence type="ECO:0000313" key="3">
    <source>
        <dbReference type="Proteomes" id="UP001501161"/>
    </source>
</evidence>
<evidence type="ECO:0000259" key="1">
    <source>
        <dbReference type="Pfam" id="PF01370"/>
    </source>
</evidence>
<reference evidence="3" key="1">
    <citation type="journal article" date="2019" name="Int. J. Syst. Evol. Microbiol.">
        <title>The Global Catalogue of Microorganisms (GCM) 10K type strain sequencing project: providing services to taxonomists for standard genome sequencing and annotation.</title>
        <authorList>
            <consortium name="The Broad Institute Genomics Platform"/>
            <consortium name="The Broad Institute Genome Sequencing Center for Infectious Disease"/>
            <person name="Wu L."/>
            <person name="Ma J."/>
        </authorList>
    </citation>
    <scope>NUCLEOTIDE SEQUENCE [LARGE SCALE GENOMIC DNA]</scope>
    <source>
        <strain evidence="3">JCM 13813</strain>
    </source>
</reference>
<dbReference type="Pfam" id="PF01370">
    <property type="entry name" value="Epimerase"/>
    <property type="match status" value="1"/>
</dbReference>
<feature type="domain" description="NAD-dependent epimerase/dehydratase" evidence="1">
    <location>
        <begin position="13"/>
        <end position="232"/>
    </location>
</feature>
<protein>
    <recommendedName>
        <fullName evidence="1">NAD-dependent epimerase/dehydratase domain-containing protein</fullName>
    </recommendedName>
</protein>
<dbReference type="SUPFAM" id="SSF51735">
    <property type="entry name" value="NAD(P)-binding Rossmann-fold domains"/>
    <property type="match status" value="1"/>
</dbReference>
<dbReference type="RefSeq" id="WP_231251962.1">
    <property type="nucleotide sequence ID" value="NZ_BAAAMQ010000008.1"/>
</dbReference>
<dbReference type="EMBL" id="BAAAMQ010000008">
    <property type="protein sequence ID" value="GAA2099668.1"/>
    <property type="molecule type" value="Genomic_DNA"/>
</dbReference>
<dbReference type="InterPro" id="IPR036291">
    <property type="entry name" value="NAD(P)-bd_dom_sf"/>
</dbReference>
<dbReference type="InterPro" id="IPR050177">
    <property type="entry name" value="Lipid_A_modif_metabolic_enz"/>
</dbReference>
<dbReference type="Gene3D" id="3.40.50.720">
    <property type="entry name" value="NAD(P)-binding Rossmann-like Domain"/>
    <property type="match status" value="1"/>
</dbReference>
<keyword evidence="3" id="KW-1185">Reference proteome</keyword>
<proteinExistence type="predicted"/>
<name>A0ABP5IKA9_9ACTN</name>
<evidence type="ECO:0000313" key="2">
    <source>
        <dbReference type="EMBL" id="GAA2099668.1"/>
    </source>
</evidence>
<dbReference type="CDD" id="cd08946">
    <property type="entry name" value="SDR_e"/>
    <property type="match status" value="1"/>
</dbReference>
<dbReference type="PANTHER" id="PTHR43245:SF13">
    <property type="entry name" value="UDP-D-APIOSE_UDP-D-XYLOSE SYNTHASE 2"/>
    <property type="match status" value="1"/>
</dbReference>